<reference evidence="1 2" key="1">
    <citation type="journal article" date="2020" name="Sci. Rep.">
        <title>beta-carboline chemical signals induce reveromycin production through a LuxR family regulator in Streptomyces sp. SN-593.</title>
        <authorList>
            <person name="Panthee S."/>
            <person name="Kito N."/>
            <person name="Hayashi T."/>
            <person name="Shimizu T."/>
            <person name="Ishikawa J."/>
            <person name="Hamamoto H."/>
            <person name="Osada H."/>
            <person name="Takahashi S."/>
        </authorList>
    </citation>
    <scope>NUCLEOTIDE SEQUENCE [LARGE SCALE GENOMIC DNA]</scope>
    <source>
        <strain evidence="1 2">SN-593</strain>
        <plasmid evidence="1 2">pRVR1</plasmid>
    </source>
</reference>
<evidence type="ECO:0000313" key="2">
    <source>
        <dbReference type="Proteomes" id="UP000595703"/>
    </source>
</evidence>
<keyword evidence="1" id="KW-0614">Plasmid</keyword>
<evidence type="ECO:0000313" key="1">
    <source>
        <dbReference type="EMBL" id="BBG20729.1"/>
    </source>
</evidence>
<sequence length="190" mass="21030">MKHTEGGVAGEPLARSQVLTTADGVMRLEVQFIAQAGQFGQRRPGRPVPLVPPAEGPPVPPANVDEVLAAAVRIARTFIPGGTFDTATSREVLSVVLTAVREKERADYVARLDEFAARHHDRLERLFREYGPGSGFEVHGRYELASQPESIVICERLDAAKFLLQAAWTDELPEQWLRDIAEAWVVHLAW</sequence>
<dbReference type="RefSeq" id="WP_202239896.1">
    <property type="nucleotide sequence ID" value="NZ_AP018366.1"/>
</dbReference>
<protein>
    <submittedName>
        <fullName evidence="1">Uncharacterized protein</fullName>
    </submittedName>
</protein>
<organism evidence="1 2">
    <name type="scientific">Actinacidiphila reveromycinica</name>
    <dbReference type="NCBI Taxonomy" id="659352"/>
    <lineage>
        <taxon>Bacteria</taxon>
        <taxon>Bacillati</taxon>
        <taxon>Actinomycetota</taxon>
        <taxon>Actinomycetes</taxon>
        <taxon>Kitasatosporales</taxon>
        <taxon>Streptomycetaceae</taxon>
        <taxon>Actinacidiphila</taxon>
    </lineage>
</organism>
<dbReference type="EMBL" id="AP018366">
    <property type="protein sequence ID" value="BBG20729.1"/>
    <property type="molecule type" value="Genomic_DNA"/>
</dbReference>
<dbReference type="KEGG" id="arev:RVR_P1114"/>
<dbReference type="Proteomes" id="UP000595703">
    <property type="component" value="Plasmid pRVR1"/>
</dbReference>
<accession>A0A7U3LGD5</accession>
<name>A0A7U3LGD5_9ACTN</name>
<geneLocation type="plasmid" evidence="1 2">
    <name>pRVR1</name>
</geneLocation>
<proteinExistence type="predicted"/>
<keyword evidence="2" id="KW-1185">Reference proteome</keyword>
<gene>
    <name evidence="1" type="ORF">RVR_P1114</name>
</gene>
<dbReference type="AlphaFoldDB" id="A0A7U3LGD5"/>